<dbReference type="Proteomes" id="UP001484239">
    <property type="component" value="Unassembled WGS sequence"/>
</dbReference>
<proteinExistence type="predicted"/>
<sequence>MLRPSFWRPLVVFSAAFGALLAADPSAAQTPTESEFSGTVRSVTGEPIQRAVISLRDLDGQVVRSFEGGLDGNFVLRGLGMGRYDVRVEALGFRPQVVTGVVLRPGAATRLTVVLGQGGAGVDTTRAAGASAGSAVDRWFDASELAAWPGATPALDSWLPLATTTGEGLGMAGLPGAHTSVFIDGLPFRPVMPFGLRESDRALGIATGRSIAAVQLSPVADGLALRAGAGGRISIHSQRGGQPGSGFDVAGSAGPLRGSEADPADAPGALSLQAGGLASLAPESSPTSVVLGADVWQVERPRAGLLASDGDVDGVTAPWVEQRRGAAAFARFDRAVDGGSVWGTARLAVQPGVTDLTGMAWGLADTGERIDLLAGGGLIAPVGRREVLDVRLGVTRSAWSSAAVAGAELPFEAGAPTFLDAATGLRGGPGPIEAESANRLDADLIATMVVDRGAHRLQGGLRAGVGAHAQEFGHGAWVESQVGTGSPAAMWAGSFDARRYRGERTVTVPRFGAFAEDLWTAREGVAVRVGAAFDSEWLPVVDVRPNSDWFVASGLRPAFFEEQITGVSGYADFEWTGEYGAARLGASYESHSFDPSLLIELLNSTDYEVYSGPDAAPWPDVAPGASSPNSIVPGYRHLLEDPVAPSTLRFSGSVSGGGGPARLSVGAVFRRSDGLTRRRDLNRAAVPHGTDRNGRPLWAQPSKVGAWLGADPATAGRFEQFGPVWELDQGGWSEYLGVTGRMTVGAPGGLQVGAEYTWSRTEDNVPGLASQGMRQGVSLEAAAGDDATEGVSDLDRPHRATGLVSFPLPIGTGSRLSAIGRFMSGAPFTPGYAAGVDANLDGVSGNDAAFVADAAAGTHGDWDCLDDDRGAFATRNGCRAADVKTLDLRLELGLPGAGVRLFVDAFNVLDERRGLLDTALLRVDSDAGLPAVDGSTALPFEVNPGFGSDLADRSTGRMLRVGLRVVR</sequence>
<evidence type="ECO:0000256" key="1">
    <source>
        <dbReference type="SAM" id="MobiDB-lite"/>
    </source>
</evidence>
<evidence type="ECO:0000313" key="4">
    <source>
        <dbReference type="EMBL" id="MEK9499426.1"/>
    </source>
</evidence>
<name>A0ABU9E3X2_9BACT</name>
<dbReference type="EMBL" id="JBBHLI010000001">
    <property type="protein sequence ID" value="MEK9499426.1"/>
    <property type="molecule type" value="Genomic_DNA"/>
</dbReference>
<evidence type="ECO:0000259" key="3">
    <source>
        <dbReference type="Pfam" id="PF25183"/>
    </source>
</evidence>
<evidence type="ECO:0000313" key="5">
    <source>
        <dbReference type="Proteomes" id="UP001484239"/>
    </source>
</evidence>
<accession>A0ABU9E3X2</accession>
<keyword evidence="5" id="KW-1185">Reference proteome</keyword>
<dbReference type="InterPro" id="IPR008969">
    <property type="entry name" value="CarboxyPept-like_regulatory"/>
</dbReference>
<organism evidence="4 5">
    <name type="scientific">Gaopeijia maritima</name>
    <dbReference type="NCBI Taxonomy" id="3119007"/>
    <lineage>
        <taxon>Bacteria</taxon>
        <taxon>Pseudomonadati</taxon>
        <taxon>Gemmatimonadota</taxon>
        <taxon>Longimicrobiia</taxon>
        <taxon>Gaopeijiales</taxon>
        <taxon>Gaopeijiaceae</taxon>
        <taxon>Gaopeijia</taxon>
    </lineage>
</organism>
<protein>
    <submittedName>
        <fullName evidence="4">Carboxypeptidase-like regulatory domain-containing protein</fullName>
    </submittedName>
</protein>
<feature type="signal peptide" evidence="2">
    <location>
        <begin position="1"/>
        <end position="28"/>
    </location>
</feature>
<evidence type="ECO:0000256" key="2">
    <source>
        <dbReference type="SAM" id="SignalP"/>
    </source>
</evidence>
<dbReference type="Gene3D" id="2.60.40.1120">
    <property type="entry name" value="Carboxypeptidase-like, regulatory domain"/>
    <property type="match status" value="1"/>
</dbReference>
<dbReference type="RefSeq" id="WP_405286130.1">
    <property type="nucleotide sequence ID" value="NZ_JBBHLI010000001.1"/>
</dbReference>
<dbReference type="Pfam" id="PF13620">
    <property type="entry name" value="CarboxypepD_reg"/>
    <property type="match status" value="1"/>
</dbReference>
<feature type="region of interest" description="Disordered" evidence="1">
    <location>
        <begin position="234"/>
        <end position="268"/>
    </location>
</feature>
<keyword evidence="2" id="KW-0732">Signal</keyword>
<feature type="domain" description="TonB-dependent transporter Oar-like beta-barrel" evidence="3">
    <location>
        <begin position="672"/>
        <end position="848"/>
    </location>
</feature>
<dbReference type="Pfam" id="PF25183">
    <property type="entry name" value="OMP_b-brl_4"/>
    <property type="match status" value="1"/>
</dbReference>
<reference evidence="4 5" key="1">
    <citation type="submission" date="2024-02" db="EMBL/GenBank/DDBJ databases">
        <title>A novel Gemmatimonadota bacterium.</title>
        <authorList>
            <person name="Du Z.-J."/>
            <person name="Ye Y.-Q."/>
        </authorList>
    </citation>
    <scope>NUCLEOTIDE SEQUENCE [LARGE SCALE GENOMIC DNA]</scope>
    <source>
        <strain evidence="4 5">DH-20</strain>
    </source>
</reference>
<dbReference type="InterPro" id="IPR057601">
    <property type="entry name" value="Oar-like_b-barrel"/>
</dbReference>
<dbReference type="SUPFAM" id="SSF49464">
    <property type="entry name" value="Carboxypeptidase regulatory domain-like"/>
    <property type="match status" value="1"/>
</dbReference>
<comment type="caution">
    <text evidence="4">The sequence shown here is derived from an EMBL/GenBank/DDBJ whole genome shotgun (WGS) entry which is preliminary data.</text>
</comment>
<gene>
    <name evidence="4" type="ORF">WI372_00350</name>
</gene>
<feature type="chain" id="PRO_5046906812" evidence="2">
    <location>
        <begin position="29"/>
        <end position="967"/>
    </location>
</feature>